<keyword evidence="6 11" id="KW-0256">Endoplasmic reticulum</keyword>
<dbReference type="GO" id="GO:0019432">
    <property type="term" value="P:triglyceride biosynthetic process"/>
    <property type="evidence" value="ECO:0007669"/>
    <property type="project" value="TreeGrafter"/>
</dbReference>
<dbReference type="GO" id="GO:0004144">
    <property type="term" value="F:diacylglycerol O-acyltransferase activity"/>
    <property type="evidence" value="ECO:0007669"/>
    <property type="project" value="TreeGrafter"/>
</dbReference>
<dbReference type="PANTHER" id="PTHR12317:SF79">
    <property type="entry name" value="ACYLTRANSFERASE"/>
    <property type="match status" value="1"/>
</dbReference>
<evidence type="ECO:0000256" key="1">
    <source>
        <dbReference type="ARBA" id="ARBA00004477"/>
    </source>
</evidence>
<keyword evidence="5 11" id="KW-0812">Transmembrane</keyword>
<keyword evidence="3" id="KW-0444">Lipid biosynthesis</keyword>
<evidence type="ECO:0000256" key="9">
    <source>
        <dbReference type="ARBA" id="ARBA00023136"/>
    </source>
</evidence>
<comment type="similarity">
    <text evidence="2 11">Belongs to the diacylglycerol acyltransferase family.</text>
</comment>
<dbReference type="GO" id="GO:0005789">
    <property type="term" value="C:endoplasmic reticulum membrane"/>
    <property type="evidence" value="ECO:0007669"/>
    <property type="project" value="UniProtKB-SubCell"/>
</dbReference>
<evidence type="ECO:0000256" key="6">
    <source>
        <dbReference type="ARBA" id="ARBA00022824"/>
    </source>
</evidence>
<organism evidence="12 13">
    <name type="scientific">Actinia tenebrosa</name>
    <name type="common">Australian red waratah sea anemone</name>
    <dbReference type="NCBI Taxonomy" id="6105"/>
    <lineage>
        <taxon>Eukaryota</taxon>
        <taxon>Metazoa</taxon>
        <taxon>Cnidaria</taxon>
        <taxon>Anthozoa</taxon>
        <taxon>Hexacorallia</taxon>
        <taxon>Actiniaria</taxon>
        <taxon>Actiniidae</taxon>
        <taxon>Actinia</taxon>
    </lineage>
</organism>
<dbReference type="OrthoDB" id="264532at2759"/>
<evidence type="ECO:0000256" key="5">
    <source>
        <dbReference type="ARBA" id="ARBA00022692"/>
    </source>
</evidence>
<proteinExistence type="inferred from homology"/>
<keyword evidence="8" id="KW-0443">Lipid metabolism</keyword>
<dbReference type="AlphaFoldDB" id="A0A6P8IPV3"/>
<sequence length="334" mass="38219">MKNVLKELLESVCLRLVYSLVWTGLTSLFSITIIVIAASYPLFWPFLLFYSMWLWYDWDTPSKGGRPFKYCFVKRWRIFNIIRDYFPITLVKTTELDSNKNYILGYHPHGMLPDGALVCFGSEAAGFGQLFPGLMSRVAMHSVFGWFPGFREFAMAAGMISVSRDSLEYVLTNEGSGQCVVTLIGGSSEVLYTSPSWYQLVLNRRKGFVKLALKTGSSLVPVFAFGQNDMFHQPPSALPSRLENKVNLSKWAQVFIKYSLLAFRDVETFGVMPRRKPITVVVGAPIDVQKRDDPTPEQINYLHSLYVQELKDLFDKHKMKYNDPKDVHLILDEM</sequence>
<dbReference type="GeneID" id="116303488"/>
<comment type="subcellular location">
    <subcellularLocation>
        <location evidence="1 11">Endoplasmic reticulum membrane</location>
        <topology evidence="1 11">Multi-pass membrane protein</topology>
    </subcellularLocation>
</comment>
<dbReference type="EC" id="2.3.1.-" evidence="11"/>
<accession>A0A6P8IPV3</accession>
<dbReference type="Proteomes" id="UP000515163">
    <property type="component" value="Unplaced"/>
</dbReference>
<dbReference type="RefSeq" id="XP_031568902.1">
    <property type="nucleotide sequence ID" value="XM_031713042.1"/>
</dbReference>
<evidence type="ECO:0000313" key="12">
    <source>
        <dbReference type="Proteomes" id="UP000515163"/>
    </source>
</evidence>
<evidence type="ECO:0000313" key="13">
    <source>
        <dbReference type="RefSeq" id="XP_031568902.1"/>
    </source>
</evidence>
<keyword evidence="12" id="KW-1185">Reference proteome</keyword>
<protein>
    <recommendedName>
        <fullName evidence="11">Acyltransferase</fullName>
        <ecNumber evidence="11">2.3.1.-</ecNumber>
    </recommendedName>
</protein>
<dbReference type="InterPro" id="IPR007130">
    <property type="entry name" value="DAGAT"/>
</dbReference>
<keyword evidence="9 11" id="KW-0472">Membrane</keyword>
<dbReference type="KEGG" id="aten:116303488"/>
<dbReference type="Pfam" id="PF03982">
    <property type="entry name" value="DAGAT"/>
    <property type="match status" value="1"/>
</dbReference>
<evidence type="ECO:0000256" key="11">
    <source>
        <dbReference type="RuleBase" id="RU367023"/>
    </source>
</evidence>
<feature type="transmembrane region" description="Helical" evidence="11">
    <location>
        <begin position="12"/>
        <end position="36"/>
    </location>
</feature>
<dbReference type="InParanoid" id="A0A6P8IPV3"/>
<evidence type="ECO:0000256" key="10">
    <source>
        <dbReference type="ARBA" id="ARBA00023315"/>
    </source>
</evidence>
<reference evidence="13" key="1">
    <citation type="submission" date="2025-08" db="UniProtKB">
        <authorList>
            <consortium name="RefSeq"/>
        </authorList>
    </citation>
    <scope>IDENTIFICATION</scope>
    <source>
        <tissue evidence="13">Tentacle</tissue>
    </source>
</reference>
<dbReference type="SUPFAM" id="SSF69593">
    <property type="entry name" value="Glycerol-3-phosphate (1)-acyltransferase"/>
    <property type="match status" value="1"/>
</dbReference>
<gene>
    <name evidence="13" type="primary">LOC116303488</name>
</gene>
<evidence type="ECO:0000256" key="2">
    <source>
        <dbReference type="ARBA" id="ARBA00005420"/>
    </source>
</evidence>
<comment type="caution">
    <text evidence="11">Lacks conserved residue(s) required for the propagation of feature annotation.</text>
</comment>
<keyword evidence="7 11" id="KW-1133">Transmembrane helix</keyword>
<evidence type="ECO:0000256" key="3">
    <source>
        <dbReference type="ARBA" id="ARBA00022516"/>
    </source>
</evidence>
<evidence type="ECO:0000256" key="8">
    <source>
        <dbReference type="ARBA" id="ARBA00023098"/>
    </source>
</evidence>
<name>A0A6P8IPV3_ACTTE</name>
<dbReference type="CDD" id="cd07987">
    <property type="entry name" value="LPLAT_MGAT-like"/>
    <property type="match status" value="1"/>
</dbReference>
<evidence type="ECO:0000256" key="4">
    <source>
        <dbReference type="ARBA" id="ARBA00022679"/>
    </source>
</evidence>
<keyword evidence="4 11" id="KW-0808">Transferase</keyword>
<dbReference type="PANTHER" id="PTHR12317">
    <property type="entry name" value="DIACYLGLYCEROL O-ACYLTRANSFERASE"/>
    <property type="match status" value="1"/>
</dbReference>
<keyword evidence="10" id="KW-0012">Acyltransferase</keyword>
<evidence type="ECO:0000256" key="7">
    <source>
        <dbReference type="ARBA" id="ARBA00022989"/>
    </source>
</evidence>